<sequence length="398" mass="44371">MGKRIESISECPAGNIVAISGIDATLKKTGTITTCENAYNIKTMKFSVAPIVKVAVIPKEKKDLNKFHEGLDKLGKSDPLCVIEFNEQGQAIVGCAGELHLEIILSDLSDFANCKFKVEPPQCSYYEGISAPVEKIRMTKSSNKHNRISMTAECLDSEIIDNLYKVNHKDPKERVRLFKEHLNVSGEWVKKIMSLCPEEEPLNMLVDETKGIQYLNEVKDHINNGMKQGTSYGPILGEKVRGVRFNLKDVVLHADSIHRGANQILNPVERLCRGLILDGSPVIYEPIFSLNLSVVKTYGMACETIIKKRRGLILDTYQEGDSHKIEATIPVVASFGMNKELREASKGYAYINLSLSHFDVCPGSLDKPESVMGTIVQNVRDYKKINTKLESSAYFDTL</sequence>
<evidence type="ECO:0000259" key="5">
    <source>
        <dbReference type="SMART" id="SM00838"/>
    </source>
</evidence>
<dbReference type="CDD" id="cd01681">
    <property type="entry name" value="aeEF2_snRNP_like_IV"/>
    <property type="match status" value="1"/>
</dbReference>
<dbReference type="Proteomes" id="UP000192501">
    <property type="component" value="Unassembled WGS sequence"/>
</dbReference>
<comment type="caution">
    <text evidence="7">The sequence shown here is derived from an EMBL/GenBank/DDBJ whole genome shotgun (WGS) entry which is preliminary data.</text>
</comment>
<evidence type="ECO:0000313" key="8">
    <source>
        <dbReference type="Proteomes" id="UP000192501"/>
    </source>
</evidence>
<dbReference type="InterPro" id="IPR014721">
    <property type="entry name" value="Ribsml_uS5_D2-typ_fold_subgr"/>
</dbReference>
<dbReference type="InterPro" id="IPR041095">
    <property type="entry name" value="EFG_II"/>
</dbReference>
<organism evidence="7 8">
    <name type="scientific">Hepatospora eriocheir</name>
    <dbReference type="NCBI Taxonomy" id="1081669"/>
    <lineage>
        <taxon>Eukaryota</taxon>
        <taxon>Fungi</taxon>
        <taxon>Fungi incertae sedis</taxon>
        <taxon>Microsporidia</taxon>
        <taxon>Hepatosporidae</taxon>
        <taxon>Hepatospora</taxon>
    </lineage>
</organism>
<evidence type="ECO:0000313" key="7">
    <source>
        <dbReference type="EMBL" id="ORD98480.1"/>
    </source>
</evidence>
<dbReference type="InterPro" id="IPR000640">
    <property type="entry name" value="EFG_V-like"/>
</dbReference>
<dbReference type="InterPro" id="IPR005517">
    <property type="entry name" value="Transl_elong_EFG/EF2_IV"/>
</dbReference>
<dbReference type="SUPFAM" id="SSF54211">
    <property type="entry name" value="Ribosomal protein S5 domain 2-like"/>
    <property type="match status" value="1"/>
</dbReference>
<feature type="domain" description="Elongation factor EFG" evidence="5">
    <location>
        <begin position="282"/>
        <end position="369"/>
    </location>
</feature>
<dbReference type="GO" id="GO:0003924">
    <property type="term" value="F:GTPase activity"/>
    <property type="evidence" value="ECO:0007669"/>
    <property type="project" value="TreeGrafter"/>
</dbReference>
<dbReference type="Pfam" id="PF03764">
    <property type="entry name" value="EFG_IV"/>
    <property type="match status" value="1"/>
</dbReference>
<dbReference type="PANTHER" id="PTHR42908">
    <property type="entry name" value="TRANSLATION ELONGATION FACTOR-RELATED"/>
    <property type="match status" value="1"/>
</dbReference>
<dbReference type="VEuPathDB" id="MicrosporidiaDB:A0H76_2419"/>
<keyword evidence="4" id="KW-0342">GTP-binding</keyword>
<dbReference type="Gene3D" id="3.30.70.870">
    <property type="entry name" value="Elongation Factor G (Translational Gtpase), domain 3"/>
    <property type="match status" value="1"/>
</dbReference>
<dbReference type="InterPro" id="IPR009000">
    <property type="entry name" value="Transl_B-barrel_sf"/>
</dbReference>
<dbReference type="GO" id="GO:0005829">
    <property type="term" value="C:cytosol"/>
    <property type="evidence" value="ECO:0007669"/>
    <property type="project" value="TreeGrafter"/>
</dbReference>
<dbReference type="EMBL" id="LTAI01000648">
    <property type="protein sequence ID" value="ORD98480.1"/>
    <property type="molecule type" value="Genomic_DNA"/>
</dbReference>
<feature type="domain" description="Translation elongation factor EFG/EF2" evidence="6">
    <location>
        <begin position="165"/>
        <end position="280"/>
    </location>
</feature>
<dbReference type="PANTHER" id="PTHR42908:SF3">
    <property type="entry name" value="ELONGATION FACTOR-LIKE GTPASE 1"/>
    <property type="match status" value="1"/>
</dbReference>
<dbReference type="InterPro" id="IPR035647">
    <property type="entry name" value="EFG_III/V"/>
</dbReference>
<dbReference type="SMART" id="SM00889">
    <property type="entry name" value="EFG_IV"/>
    <property type="match status" value="1"/>
</dbReference>
<dbReference type="SMART" id="SM00838">
    <property type="entry name" value="EFG_C"/>
    <property type="match status" value="1"/>
</dbReference>
<evidence type="ECO:0000256" key="4">
    <source>
        <dbReference type="ARBA" id="ARBA00023134"/>
    </source>
</evidence>
<dbReference type="Gene3D" id="3.30.230.10">
    <property type="match status" value="1"/>
</dbReference>
<dbReference type="FunFam" id="3.30.70.870:FF:000002">
    <property type="entry name" value="Translation elongation factor 2"/>
    <property type="match status" value="1"/>
</dbReference>
<dbReference type="GO" id="GO:1990904">
    <property type="term" value="C:ribonucleoprotein complex"/>
    <property type="evidence" value="ECO:0007669"/>
    <property type="project" value="TreeGrafter"/>
</dbReference>
<dbReference type="Pfam" id="PF00679">
    <property type="entry name" value="EFG_C"/>
    <property type="match status" value="1"/>
</dbReference>
<gene>
    <name evidence="7" type="primary">EF2</name>
    <name evidence="7" type="ORF">A0H76_2419</name>
</gene>
<name>A0A1X0QFA8_9MICR</name>
<dbReference type="Gene3D" id="2.40.30.10">
    <property type="entry name" value="Translation factors"/>
    <property type="match status" value="1"/>
</dbReference>
<accession>A0A1X0QFA8</accession>
<dbReference type="Gene3D" id="3.30.70.240">
    <property type="match status" value="1"/>
</dbReference>
<dbReference type="GO" id="GO:0003746">
    <property type="term" value="F:translation elongation factor activity"/>
    <property type="evidence" value="ECO:0007669"/>
    <property type="project" value="TreeGrafter"/>
</dbReference>
<protein>
    <recommendedName>
        <fullName evidence="1">Elongation factor 2</fullName>
    </recommendedName>
</protein>
<evidence type="ECO:0000259" key="6">
    <source>
        <dbReference type="SMART" id="SM00889"/>
    </source>
</evidence>
<dbReference type="InterPro" id="IPR020568">
    <property type="entry name" value="Ribosomal_Su5_D2-typ_SF"/>
</dbReference>
<evidence type="ECO:0000256" key="2">
    <source>
        <dbReference type="ARBA" id="ARBA00022490"/>
    </source>
</evidence>
<dbReference type="SUPFAM" id="SSF50447">
    <property type="entry name" value="Translation proteins"/>
    <property type="match status" value="1"/>
</dbReference>
<dbReference type="GO" id="GO:0005525">
    <property type="term" value="F:GTP binding"/>
    <property type="evidence" value="ECO:0007669"/>
    <property type="project" value="UniProtKB-KW"/>
</dbReference>
<keyword evidence="3" id="KW-0547">Nucleotide-binding</keyword>
<dbReference type="Pfam" id="PF14492">
    <property type="entry name" value="EFG_III"/>
    <property type="match status" value="1"/>
</dbReference>
<keyword evidence="2" id="KW-0963">Cytoplasm</keyword>
<reference evidence="7 8" key="1">
    <citation type="journal article" date="2017" name="Environ. Microbiol.">
        <title>Decay of the glycolytic pathway and adaptation to intranuclear parasitism within Enterocytozoonidae microsporidia.</title>
        <authorList>
            <person name="Wiredu Boakye D."/>
            <person name="Jaroenlak P."/>
            <person name="Prachumwat A."/>
            <person name="Williams T.A."/>
            <person name="Bateman K.S."/>
            <person name="Itsathitphaisarn O."/>
            <person name="Sritunyalucksana K."/>
            <person name="Paszkiewicz K.H."/>
            <person name="Moore K.A."/>
            <person name="Stentiford G.D."/>
            <person name="Williams B.A."/>
        </authorList>
    </citation>
    <scope>NUCLEOTIDE SEQUENCE [LARGE SCALE GENOMIC DNA]</scope>
    <source>
        <strain evidence="8">canceri</strain>
    </source>
</reference>
<evidence type="ECO:0000256" key="1">
    <source>
        <dbReference type="ARBA" id="ARBA00017891"/>
    </source>
</evidence>
<dbReference type="SUPFAM" id="SSF54980">
    <property type="entry name" value="EF-G C-terminal domain-like"/>
    <property type="match status" value="2"/>
</dbReference>
<proteinExistence type="predicted"/>
<evidence type="ECO:0000256" key="3">
    <source>
        <dbReference type="ARBA" id="ARBA00022741"/>
    </source>
</evidence>
<dbReference type="AlphaFoldDB" id="A0A1X0QFA8"/>